<comment type="caution">
    <text evidence="2">The sequence shown here is derived from an EMBL/GenBank/DDBJ whole genome shotgun (WGS) entry which is preliminary data.</text>
</comment>
<dbReference type="PANTHER" id="PTHR43433">
    <property type="entry name" value="HYDROLASE, ALPHA/BETA FOLD FAMILY PROTEIN"/>
    <property type="match status" value="1"/>
</dbReference>
<dbReference type="Gene3D" id="3.40.50.1820">
    <property type="entry name" value="alpha/beta hydrolase"/>
    <property type="match status" value="1"/>
</dbReference>
<dbReference type="RefSeq" id="XP_036636037.1">
    <property type="nucleotide sequence ID" value="XM_036770192.1"/>
</dbReference>
<feature type="domain" description="AB hydrolase-1" evidence="1">
    <location>
        <begin position="32"/>
        <end position="262"/>
    </location>
</feature>
<dbReference type="SUPFAM" id="SSF53474">
    <property type="entry name" value="alpha/beta-Hydrolases"/>
    <property type="match status" value="1"/>
</dbReference>
<evidence type="ECO:0000313" key="2">
    <source>
        <dbReference type="EMBL" id="KAF7440193.1"/>
    </source>
</evidence>
<dbReference type="Proteomes" id="UP000623687">
    <property type="component" value="Unassembled WGS sequence"/>
</dbReference>
<proteinExistence type="predicted"/>
<name>A0A8H7A242_PLEOS</name>
<evidence type="ECO:0000259" key="1">
    <source>
        <dbReference type="Pfam" id="PF00561"/>
    </source>
</evidence>
<dbReference type="InterPro" id="IPR050471">
    <property type="entry name" value="AB_hydrolase"/>
</dbReference>
<dbReference type="GeneID" id="59370378"/>
<sequence length="310" mass="35373">MSGHSFVLLEDGAKLAYQILGAQHLGSSSRQPIVLVGGISSTRGDFERLSDELAKSRPVLVFDHRGIGDSTYSTEAKDDNITIESMARDLCFLVESLQWDSISICGYSMGGVITLQLLFLPHIVNNPKPLPFKITHVFLTATLTSVLKDKNYGVRLNPLPTDRELTPEVLREFIKPQMELMFDPKWLADASTQARQEWWLSRMLIKRPYKTIVKQARATNRFDFSGLHSKLRNTRILIIHGTADRVVPYYCGEEIHRLMPWAQTVQVGSEPGQLPSLEFGHNWYEYFDIKVWRDVFETFLRSSGDQKARL</sequence>
<evidence type="ECO:0000313" key="3">
    <source>
        <dbReference type="Proteomes" id="UP000623687"/>
    </source>
</evidence>
<reference evidence="2" key="1">
    <citation type="submission" date="2019-07" db="EMBL/GenBank/DDBJ databases">
        <authorList>
            <person name="Palmer J.M."/>
        </authorList>
    </citation>
    <scope>NUCLEOTIDE SEQUENCE</scope>
    <source>
        <strain evidence="2">PC9</strain>
    </source>
</reference>
<dbReference type="PANTHER" id="PTHR43433:SF5">
    <property type="entry name" value="AB HYDROLASE-1 DOMAIN-CONTAINING PROTEIN"/>
    <property type="match status" value="1"/>
</dbReference>
<dbReference type="InterPro" id="IPR029058">
    <property type="entry name" value="AB_hydrolase_fold"/>
</dbReference>
<gene>
    <name evidence="2" type="ORF">PC9H_000537</name>
</gene>
<dbReference type="Pfam" id="PF00561">
    <property type="entry name" value="Abhydrolase_1"/>
    <property type="match status" value="1"/>
</dbReference>
<dbReference type="VEuPathDB" id="FungiDB:PC9H_000537"/>
<dbReference type="OrthoDB" id="8119704at2759"/>
<organism evidence="2 3">
    <name type="scientific">Pleurotus ostreatus</name>
    <name type="common">Oyster mushroom</name>
    <name type="synonym">White-rot fungus</name>
    <dbReference type="NCBI Taxonomy" id="5322"/>
    <lineage>
        <taxon>Eukaryota</taxon>
        <taxon>Fungi</taxon>
        <taxon>Dikarya</taxon>
        <taxon>Basidiomycota</taxon>
        <taxon>Agaricomycotina</taxon>
        <taxon>Agaricomycetes</taxon>
        <taxon>Agaricomycetidae</taxon>
        <taxon>Agaricales</taxon>
        <taxon>Pleurotineae</taxon>
        <taxon>Pleurotaceae</taxon>
        <taxon>Pleurotus</taxon>
    </lineage>
</organism>
<accession>A0A8H7A242</accession>
<dbReference type="EMBL" id="JACETU010000001">
    <property type="protein sequence ID" value="KAF7440193.1"/>
    <property type="molecule type" value="Genomic_DNA"/>
</dbReference>
<dbReference type="AlphaFoldDB" id="A0A8H7A242"/>
<keyword evidence="3" id="KW-1185">Reference proteome</keyword>
<dbReference type="InterPro" id="IPR000073">
    <property type="entry name" value="AB_hydrolase_1"/>
</dbReference>
<protein>
    <recommendedName>
        <fullName evidence="1">AB hydrolase-1 domain-containing protein</fullName>
    </recommendedName>
</protein>